<dbReference type="InterPro" id="IPR000504">
    <property type="entry name" value="RRM_dom"/>
</dbReference>
<dbReference type="Proteomes" id="UP000095280">
    <property type="component" value="Unplaced"/>
</dbReference>
<dbReference type="CDD" id="cd12254">
    <property type="entry name" value="RRM_hnRNPH_ESRPs_RBM12_like"/>
    <property type="match status" value="1"/>
</dbReference>
<reference evidence="6" key="1">
    <citation type="submission" date="2016-11" db="UniProtKB">
        <authorList>
            <consortium name="WormBaseParasite"/>
        </authorList>
    </citation>
    <scope>IDENTIFICATION</scope>
</reference>
<dbReference type="AlphaFoldDB" id="A0A1I8HIH0"/>
<dbReference type="WBParaSite" id="maker-uti_cns_0006228-snap-gene-0.3-mRNA-1">
    <property type="protein sequence ID" value="maker-uti_cns_0006228-snap-gene-0.3-mRNA-1"/>
    <property type="gene ID" value="maker-uti_cns_0006228-snap-gene-0.3"/>
</dbReference>
<dbReference type="GO" id="GO:0003723">
    <property type="term" value="F:RNA binding"/>
    <property type="evidence" value="ECO:0007669"/>
    <property type="project" value="UniProtKB-UniRule"/>
</dbReference>
<evidence type="ECO:0000313" key="6">
    <source>
        <dbReference type="WBParaSite" id="maker-uti_cns_0006228-snap-gene-0.3-mRNA-1"/>
    </source>
</evidence>
<feature type="domain" description="RRM" evidence="4">
    <location>
        <begin position="10"/>
        <end position="89"/>
    </location>
</feature>
<dbReference type="PANTHER" id="PTHR13976">
    <property type="entry name" value="HETEROGENEOUS NUCLEAR RIBONUCLEOPROTEIN-RELATED"/>
    <property type="match status" value="1"/>
</dbReference>
<keyword evidence="1" id="KW-0677">Repeat</keyword>
<sequence length="510" mass="53968">MPSNGDVQSSVIRMRGLPFDVTPETIVEFFEGCAVKDGQKGVHLTRDGLGRPSGEAYVEFDTVDDAKSAMQFDRKHIGKRYVELFPSNENEMKFVLPRSGSDSSLREPVLRMRGLPFSADFASIREFFHGYTIVKDGILMVYNDSGKPSGEAYVQFTAPDVAMRAMSKNKENMGHRYIELFPSSMGEAYAEANRQQSLQQMYSGDYAGIGAYGDYQQPGVGYAGPPGYPGGPIAMGGRVAGGPMRGGPRAGGPMPMRPGLGRPSPYQAGPPAGRRFGSSGKPGSDWASRTGYWVHMRGLPYSATEQEIAEFFAPLSIAHVELHYNAAGLPSGEADVDFYNGEDAASAMAKDKQHMGPRYIDLFLHQAPDSGAGPVGFGNGGGGVPGLMPGGGGGGGFGGAAAGAGFGGPMGVAPRGAFRGGMGGGGGGMGRGVGAFKLHLRGLPWSAGEREIVNFFYPLQPARVNVLPDASGRSSGEADVFFNTADEQQKALARNGDCLGTRYIEIFLRY</sequence>
<dbReference type="SUPFAM" id="SSF54928">
    <property type="entry name" value="RNA-binding domain, RBD"/>
    <property type="match status" value="3"/>
</dbReference>
<accession>A0A1I8HIH0</accession>
<feature type="domain" description="RRM" evidence="4">
    <location>
        <begin position="108"/>
        <end position="185"/>
    </location>
</feature>
<keyword evidence="2 3" id="KW-0694">RNA-binding</keyword>
<dbReference type="SMART" id="SM00360">
    <property type="entry name" value="RRM"/>
    <property type="match status" value="4"/>
</dbReference>
<dbReference type="PROSITE" id="PS50102">
    <property type="entry name" value="RRM"/>
    <property type="match status" value="2"/>
</dbReference>
<dbReference type="Pfam" id="PF00076">
    <property type="entry name" value="RRM_1"/>
    <property type="match status" value="4"/>
</dbReference>
<proteinExistence type="predicted"/>
<protein>
    <submittedName>
        <fullName evidence="6">RRM domain-containing protein</fullName>
    </submittedName>
</protein>
<dbReference type="InterPro" id="IPR050666">
    <property type="entry name" value="ESRP"/>
</dbReference>
<name>A0A1I8HIH0_9PLAT</name>
<evidence type="ECO:0000256" key="2">
    <source>
        <dbReference type="ARBA" id="ARBA00022884"/>
    </source>
</evidence>
<evidence type="ECO:0000259" key="4">
    <source>
        <dbReference type="PROSITE" id="PS50102"/>
    </source>
</evidence>
<organism evidence="5 6">
    <name type="scientific">Macrostomum lignano</name>
    <dbReference type="NCBI Taxonomy" id="282301"/>
    <lineage>
        <taxon>Eukaryota</taxon>
        <taxon>Metazoa</taxon>
        <taxon>Spiralia</taxon>
        <taxon>Lophotrochozoa</taxon>
        <taxon>Platyhelminthes</taxon>
        <taxon>Rhabditophora</taxon>
        <taxon>Macrostomorpha</taxon>
        <taxon>Macrostomida</taxon>
        <taxon>Macrostomidae</taxon>
        <taxon>Macrostomum</taxon>
    </lineage>
</organism>
<dbReference type="Gene3D" id="3.30.70.330">
    <property type="match status" value="4"/>
</dbReference>
<keyword evidence="5" id="KW-1185">Reference proteome</keyword>
<evidence type="ECO:0000256" key="1">
    <source>
        <dbReference type="ARBA" id="ARBA00022737"/>
    </source>
</evidence>
<dbReference type="InterPro" id="IPR012677">
    <property type="entry name" value="Nucleotide-bd_a/b_plait_sf"/>
</dbReference>
<dbReference type="InterPro" id="IPR035979">
    <property type="entry name" value="RBD_domain_sf"/>
</dbReference>
<evidence type="ECO:0000313" key="5">
    <source>
        <dbReference type="Proteomes" id="UP000095280"/>
    </source>
</evidence>
<evidence type="ECO:0000256" key="3">
    <source>
        <dbReference type="PROSITE-ProRule" id="PRU00176"/>
    </source>
</evidence>